<organism evidence="3 4">
    <name type="scientific">Orbilia javanica</name>
    <dbReference type="NCBI Taxonomy" id="47235"/>
    <lineage>
        <taxon>Eukaryota</taxon>
        <taxon>Fungi</taxon>
        <taxon>Dikarya</taxon>
        <taxon>Ascomycota</taxon>
        <taxon>Pezizomycotina</taxon>
        <taxon>Orbiliomycetes</taxon>
        <taxon>Orbiliales</taxon>
        <taxon>Orbiliaceae</taxon>
        <taxon>Orbilia</taxon>
    </lineage>
</organism>
<dbReference type="Proteomes" id="UP001313282">
    <property type="component" value="Unassembled WGS sequence"/>
</dbReference>
<evidence type="ECO:0000259" key="2">
    <source>
        <dbReference type="PROSITE" id="PS50181"/>
    </source>
</evidence>
<dbReference type="PROSITE" id="PS50181">
    <property type="entry name" value="FBOX"/>
    <property type="match status" value="1"/>
</dbReference>
<gene>
    <name evidence="3" type="ORF">TWF718_003481</name>
</gene>
<feature type="region of interest" description="Disordered" evidence="1">
    <location>
        <begin position="64"/>
        <end position="96"/>
    </location>
</feature>
<feature type="compositionally biased region" description="Acidic residues" evidence="1">
    <location>
        <begin position="73"/>
        <end position="82"/>
    </location>
</feature>
<keyword evidence="4" id="KW-1185">Reference proteome</keyword>
<dbReference type="EMBL" id="JAVHNR010000012">
    <property type="protein sequence ID" value="KAK6330053.1"/>
    <property type="molecule type" value="Genomic_DNA"/>
</dbReference>
<proteinExistence type="predicted"/>
<name>A0AAN8MEV3_9PEZI</name>
<comment type="caution">
    <text evidence="3">The sequence shown here is derived from an EMBL/GenBank/DDBJ whole genome shotgun (WGS) entry which is preliminary data.</text>
</comment>
<evidence type="ECO:0000313" key="3">
    <source>
        <dbReference type="EMBL" id="KAK6330053.1"/>
    </source>
</evidence>
<accession>A0AAN8MEV3</accession>
<sequence length="664" mass="76486">MLLERLPLELSEDIISYLSKADLVNLIKCNSKLYGRYISHLYSDLQFYCPSGISGLYGIQDIPYRDSPTPEADNPDDQDDSTSESSGPISPPERPNVLKIGPFSEKALNSVRSFSIITRDEAVISGYEHARDPEDEFTKILYDLFLLPISRNGIAERFQWHRAEAKTPSFMPELLHNMSPTLVSLSLDIDGTADNLTAEDFSYIHFGSLQKIRLMIKPSLRNVQTAYVLLKAAPELIDVDLDFTSFLRPPIHSGKRDEYGEPIAELVDPNGPDHKRDPESFFLECSALSGLSKLQRLGICYIDCQDLLSSVKLENLKDVTLRYCRNWEAMTKYAAANKQLHLEHIHISAHATEILAIKAFLENGIAPGLQTMMVMIHMIDETNAVLTKLRKSQSREESIYFLPKDAVLKHSATLRNFAFYVAMGRDDGHWEPECLTRYTSALPYLLNIREDDMYEIEVDSFRNLRLDTVEVLYLIPNSWPHFVYYYCTDGGPSGHGVQWMVIDFLEAAFQHCTDRPKLQYVVFGLENHKLSPYEYKVEWIEGRTQDEEDRKDPEYCERDGYSYHNVVTGTWSYEVLSYEKNPEETNVELFHRSWMEKTRAQRLRRARDKVFPVKWNPHLREVDVAKEITHGGPKSKPFRLYSAQFQDDDWPARISLLGRGLPMY</sequence>
<feature type="domain" description="F-box" evidence="2">
    <location>
        <begin position="1"/>
        <end position="45"/>
    </location>
</feature>
<protein>
    <recommendedName>
        <fullName evidence="2">F-box domain-containing protein</fullName>
    </recommendedName>
</protein>
<evidence type="ECO:0000313" key="4">
    <source>
        <dbReference type="Proteomes" id="UP001313282"/>
    </source>
</evidence>
<evidence type="ECO:0000256" key="1">
    <source>
        <dbReference type="SAM" id="MobiDB-lite"/>
    </source>
</evidence>
<dbReference type="InterPro" id="IPR001810">
    <property type="entry name" value="F-box_dom"/>
</dbReference>
<reference evidence="3 4" key="1">
    <citation type="submission" date="2019-10" db="EMBL/GenBank/DDBJ databases">
        <authorList>
            <person name="Palmer J.M."/>
        </authorList>
    </citation>
    <scope>NUCLEOTIDE SEQUENCE [LARGE SCALE GENOMIC DNA]</scope>
    <source>
        <strain evidence="3 4">TWF718</strain>
    </source>
</reference>
<dbReference type="AlphaFoldDB" id="A0AAN8MEV3"/>